<feature type="transmembrane region" description="Helical" evidence="1">
    <location>
        <begin position="66"/>
        <end position="83"/>
    </location>
</feature>
<organism evidence="3 4">
    <name type="scientific">Dorea ammoniilytica</name>
    <dbReference type="NCBI Taxonomy" id="2981788"/>
    <lineage>
        <taxon>Bacteria</taxon>
        <taxon>Bacillati</taxon>
        <taxon>Bacillota</taxon>
        <taxon>Clostridia</taxon>
        <taxon>Lachnospirales</taxon>
        <taxon>Lachnospiraceae</taxon>
        <taxon>Dorea</taxon>
    </lineage>
</organism>
<keyword evidence="1" id="KW-0472">Membrane</keyword>
<evidence type="ECO:0000259" key="2">
    <source>
        <dbReference type="Pfam" id="PF01478"/>
    </source>
</evidence>
<keyword evidence="4" id="KW-1185">Reference proteome</keyword>
<name>A0ABT2S856_9FIRM</name>
<feature type="transmembrane region" description="Helical" evidence="1">
    <location>
        <begin position="12"/>
        <end position="29"/>
    </location>
</feature>
<evidence type="ECO:0000313" key="3">
    <source>
        <dbReference type="EMBL" id="MCU6700450.1"/>
    </source>
</evidence>
<feature type="domain" description="Prepilin type IV endopeptidase peptidase" evidence="2">
    <location>
        <begin position="21"/>
        <end position="127"/>
    </location>
</feature>
<comment type="caution">
    <text evidence="3">The sequence shown here is derived from an EMBL/GenBank/DDBJ whole genome shotgun (WGS) entry which is preliminary data.</text>
</comment>
<dbReference type="Pfam" id="PF01478">
    <property type="entry name" value="Peptidase_A24"/>
    <property type="match status" value="1"/>
</dbReference>
<protein>
    <submittedName>
        <fullName evidence="3">A24 family peptidase</fullName>
    </submittedName>
</protein>
<reference evidence="3 4" key="1">
    <citation type="journal article" date="2021" name="ISME Commun">
        <title>Automated analysis of genomic sequences facilitates high-throughput and comprehensive description of bacteria.</title>
        <authorList>
            <person name="Hitch T.C.A."/>
        </authorList>
    </citation>
    <scope>NUCLEOTIDE SEQUENCE [LARGE SCALE GENOMIC DNA]</scope>
    <source>
        <strain evidence="3 4">Sanger_02</strain>
    </source>
</reference>
<evidence type="ECO:0000256" key="1">
    <source>
        <dbReference type="SAM" id="Phobius"/>
    </source>
</evidence>
<keyword evidence="1" id="KW-0812">Transmembrane</keyword>
<dbReference type="InterPro" id="IPR000045">
    <property type="entry name" value="Prepilin_IV_endopep_pep"/>
</dbReference>
<sequence>MQQINIYLMEYGWFQVIGRMMVCLALVFMAYKDVREHKVSVIALIGCALITGIESGIAVVTGGSGAWKSYLAGLVIGSLFIVISKATREGLGYGDSWLMCILGGYLGIWNMLELLVMTWMLTAVVAGIILARSRFKKRTSIPLVPLITVGYIAVWLTEIMVAANA</sequence>
<feature type="transmembrane region" description="Helical" evidence="1">
    <location>
        <begin position="41"/>
        <end position="60"/>
    </location>
</feature>
<dbReference type="Proteomes" id="UP001207605">
    <property type="component" value="Unassembled WGS sequence"/>
</dbReference>
<dbReference type="RefSeq" id="WP_262581819.1">
    <property type="nucleotide sequence ID" value="NZ_JAOQJV010000012.1"/>
</dbReference>
<feature type="transmembrane region" description="Helical" evidence="1">
    <location>
        <begin position="143"/>
        <end position="163"/>
    </location>
</feature>
<evidence type="ECO:0000313" key="4">
    <source>
        <dbReference type="Proteomes" id="UP001207605"/>
    </source>
</evidence>
<gene>
    <name evidence="3" type="ORF">OCV65_09445</name>
</gene>
<keyword evidence="1" id="KW-1133">Transmembrane helix</keyword>
<proteinExistence type="predicted"/>
<feature type="transmembrane region" description="Helical" evidence="1">
    <location>
        <begin position="114"/>
        <end position="131"/>
    </location>
</feature>
<dbReference type="EMBL" id="JAOQJV010000012">
    <property type="protein sequence ID" value="MCU6700450.1"/>
    <property type="molecule type" value="Genomic_DNA"/>
</dbReference>
<accession>A0ABT2S856</accession>
<dbReference type="Gene3D" id="1.20.120.1220">
    <property type="match status" value="1"/>
</dbReference>